<evidence type="ECO:0000256" key="4">
    <source>
        <dbReference type="SAM" id="MobiDB-lite"/>
    </source>
</evidence>
<evidence type="ECO:0000313" key="7">
    <source>
        <dbReference type="EMBL" id="KAH3887332.1"/>
    </source>
</evidence>
<gene>
    <name evidence="7" type="ORF">DPMN_011348</name>
</gene>
<protein>
    <recommendedName>
        <fullName evidence="9">E3 ubiquitin-protein ligase RNF25</fullName>
    </recommendedName>
</protein>
<proteinExistence type="predicted"/>
<feature type="region of interest" description="Disordered" evidence="4">
    <location>
        <begin position="260"/>
        <end position="629"/>
    </location>
</feature>
<dbReference type="SUPFAM" id="SSF57850">
    <property type="entry name" value="RING/U-box"/>
    <property type="match status" value="1"/>
</dbReference>
<dbReference type="CDD" id="cd23818">
    <property type="entry name" value="RWD_RNF25"/>
    <property type="match status" value="1"/>
</dbReference>
<accession>A0A9D4N0E0</accession>
<dbReference type="PANTHER" id="PTHR13198:SF4">
    <property type="entry name" value="E3 UBIQUITIN-PROTEIN LIGASE RNF25"/>
    <property type="match status" value="1"/>
</dbReference>
<evidence type="ECO:0000259" key="6">
    <source>
        <dbReference type="PROSITE" id="PS50908"/>
    </source>
</evidence>
<dbReference type="AlphaFoldDB" id="A0A9D4N0E0"/>
<keyword evidence="1 3" id="KW-0863">Zinc-finger</keyword>
<feature type="domain" description="RING-type" evidence="5">
    <location>
        <begin position="124"/>
        <end position="186"/>
    </location>
</feature>
<dbReference type="Proteomes" id="UP000828390">
    <property type="component" value="Unassembled WGS sequence"/>
</dbReference>
<feature type="compositionally biased region" description="Polar residues" evidence="4">
    <location>
        <begin position="425"/>
        <end position="437"/>
    </location>
</feature>
<dbReference type="OrthoDB" id="432311at2759"/>
<dbReference type="Gene3D" id="3.30.40.10">
    <property type="entry name" value="Zinc/RING finger domain, C3HC4 (zinc finger)"/>
    <property type="match status" value="1"/>
</dbReference>
<dbReference type="Pfam" id="PF05773">
    <property type="entry name" value="RWD"/>
    <property type="match status" value="1"/>
</dbReference>
<dbReference type="SUPFAM" id="SSF54495">
    <property type="entry name" value="UBC-like"/>
    <property type="match status" value="1"/>
</dbReference>
<keyword evidence="1 3" id="KW-0479">Metal-binding</keyword>
<feature type="compositionally biased region" description="Pro residues" evidence="4">
    <location>
        <begin position="599"/>
        <end position="612"/>
    </location>
</feature>
<dbReference type="SMART" id="SM00184">
    <property type="entry name" value="RING"/>
    <property type="match status" value="1"/>
</dbReference>
<dbReference type="InterPro" id="IPR006575">
    <property type="entry name" value="RWD_dom"/>
</dbReference>
<keyword evidence="2" id="KW-0862">Zinc</keyword>
<dbReference type="Gene3D" id="3.10.110.10">
    <property type="entry name" value="Ubiquitin Conjugating Enzyme"/>
    <property type="match status" value="1"/>
</dbReference>
<dbReference type="GO" id="GO:0016567">
    <property type="term" value="P:protein ubiquitination"/>
    <property type="evidence" value="ECO:0007669"/>
    <property type="project" value="TreeGrafter"/>
</dbReference>
<dbReference type="PANTHER" id="PTHR13198">
    <property type="entry name" value="RING FINGER PROTEIN 25"/>
    <property type="match status" value="1"/>
</dbReference>
<feature type="compositionally biased region" description="Basic residues" evidence="4">
    <location>
        <begin position="539"/>
        <end position="550"/>
    </location>
</feature>
<dbReference type="EMBL" id="JAIWYP010000001">
    <property type="protein sequence ID" value="KAH3887332.1"/>
    <property type="molecule type" value="Genomic_DNA"/>
</dbReference>
<dbReference type="PROSITE" id="PS50089">
    <property type="entry name" value="ZF_RING_2"/>
    <property type="match status" value="1"/>
</dbReference>
<evidence type="ECO:0000259" key="5">
    <source>
        <dbReference type="PROSITE" id="PS50089"/>
    </source>
</evidence>
<dbReference type="GO" id="GO:0061630">
    <property type="term" value="F:ubiquitin protein ligase activity"/>
    <property type="evidence" value="ECO:0007669"/>
    <property type="project" value="InterPro"/>
</dbReference>
<organism evidence="7 8">
    <name type="scientific">Dreissena polymorpha</name>
    <name type="common">Zebra mussel</name>
    <name type="synonym">Mytilus polymorpha</name>
    <dbReference type="NCBI Taxonomy" id="45954"/>
    <lineage>
        <taxon>Eukaryota</taxon>
        <taxon>Metazoa</taxon>
        <taxon>Spiralia</taxon>
        <taxon>Lophotrochozoa</taxon>
        <taxon>Mollusca</taxon>
        <taxon>Bivalvia</taxon>
        <taxon>Autobranchia</taxon>
        <taxon>Heteroconchia</taxon>
        <taxon>Euheterodonta</taxon>
        <taxon>Imparidentia</taxon>
        <taxon>Neoheterodontei</taxon>
        <taxon>Myida</taxon>
        <taxon>Dreissenoidea</taxon>
        <taxon>Dreissenidae</taxon>
        <taxon>Dreissena</taxon>
    </lineage>
</organism>
<feature type="compositionally biased region" description="Polar residues" evidence="4">
    <location>
        <begin position="573"/>
        <end position="583"/>
    </location>
</feature>
<feature type="compositionally biased region" description="Basic and acidic residues" evidence="4">
    <location>
        <begin position="299"/>
        <end position="341"/>
    </location>
</feature>
<feature type="compositionally biased region" description="Basic and acidic residues" evidence="4">
    <location>
        <begin position="379"/>
        <end position="393"/>
    </location>
</feature>
<dbReference type="InterPro" id="IPR001841">
    <property type="entry name" value="Znf_RING"/>
</dbReference>
<feature type="compositionally biased region" description="Basic and acidic residues" evidence="4">
    <location>
        <begin position="269"/>
        <end position="279"/>
    </location>
</feature>
<feature type="compositionally biased region" description="Basic and acidic residues" evidence="4">
    <location>
        <begin position="518"/>
        <end position="538"/>
    </location>
</feature>
<feature type="domain" description="RWD" evidence="6">
    <location>
        <begin position="8"/>
        <end position="117"/>
    </location>
</feature>
<dbReference type="InterPro" id="IPR016135">
    <property type="entry name" value="UBQ-conjugating_enzyme/RWD"/>
</dbReference>
<evidence type="ECO:0000256" key="3">
    <source>
        <dbReference type="PROSITE-ProRule" id="PRU00175"/>
    </source>
</evidence>
<dbReference type="InterPro" id="IPR039133">
    <property type="entry name" value="RNF25"/>
</dbReference>
<evidence type="ECO:0000256" key="2">
    <source>
        <dbReference type="ARBA" id="ARBA00022833"/>
    </source>
</evidence>
<evidence type="ECO:0000256" key="1">
    <source>
        <dbReference type="ARBA" id="ARBA00022771"/>
    </source>
</evidence>
<name>A0A9D4N0E0_DREPO</name>
<keyword evidence="8" id="KW-1185">Reference proteome</keyword>
<dbReference type="GO" id="GO:0008270">
    <property type="term" value="F:zinc ion binding"/>
    <property type="evidence" value="ECO:0007669"/>
    <property type="project" value="UniProtKB-KW"/>
</dbReference>
<dbReference type="SMART" id="SM00591">
    <property type="entry name" value="RWD"/>
    <property type="match status" value="1"/>
</dbReference>
<reference evidence="7" key="2">
    <citation type="submission" date="2020-11" db="EMBL/GenBank/DDBJ databases">
        <authorList>
            <person name="McCartney M.A."/>
            <person name="Auch B."/>
            <person name="Kono T."/>
            <person name="Mallez S."/>
            <person name="Becker A."/>
            <person name="Gohl D.M."/>
            <person name="Silverstein K.A.T."/>
            <person name="Koren S."/>
            <person name="Bechman K.B."/>
            <person name="Herman A."/>
            <person name="Abrahante J.E."/>
            <person name="Garbe J."/>
        </authorList>
    </citation>
    <scope>NUCLEOTIDE SEQUENCE</scope>
    <source>
        <strain evidence="7">Duluth1</strain>
        <tissue evidence="7">Whole animal</tissue>
    </source>
</reference>
<reference evidence="7" key="1">
    <citation type="journal article" date="2019" name="bioRxiv">
        <title>The Genome of the Zebra Mussel, Dreissena polymorpha: A Resource for Invasive Species Research.</title>
        <authorList>
            <person name="McCartney M.A."/>
            <person name="Auch B."/>
            <person name="Kono T."/>
            <person name="Mallez S."/>
            <person name="Zhang Y."/>
            <person name="Obille A."/>
            <person name="Becker A."/>
            <person name="Abrahante J.E."/>
            <person name="Garbe J."/>
            <person name="Badalamenti J.P."/>
            <person name="Herman A."/>
            <person name="Mangelson H."/>
            <person name="Liachko I."/>
            <person name="Sullivan S."/>
            <person name="Sone E.D."/>
            <person name="Koren S."/>
            <person name="Silverstein K.A.T."/>
            <person name="Beckman K.B."/>
            <person name="Gohl D.M."/>
        </authorList>
    </citation>
    <scope>NUCLEOTIDE SEQUENCE</scope>
    <source>
        <strain evidence="7">Duluth1</strain>
        <tissue evidence="7">Whole animal</tissue>
    </source>
</reference>
<evidence type="ECO:0000313" key="8">
    <source>
        <dbReference type="Proteomes" id="UP000828390"/>
    </source>
</evidence>
<dbReference type="PROSITE" id="PS50908">
    <property type="entry name" value="RWD"/>
    <property type="match status" value="1"/>
</dbReference>
<evidence type="ECO:0008006" key="9">
    <source>
        <dbReference type="Google" id="ProtNLM"/>
    </source>
</evidence>
<feature type="compositionally biased region" description="Basic and acidic residues" evidence="4">
    <location>
        <begin position="551"/>
        <end position="569"/>
    </location>
</feature>
<feature type="compositionally biased region" description="Basic and acidic residues" evidence="4">
    <location>
        <begin position="442"/>
        <end position="491"/>
    </location>
</feature>
<dbReference type="InterPro" id="IPR013083">
    <property type="entry name" value="Znf_RING/FYVE/PHD"/>
</dbReference>
<sequence>MAESDLHEEIQLLEEIYIHELQVEKDEEGRAVRMILQLTPATGEDLDKMFVCMTLLLDLPHQYPDIPPEFTIKNPRGIGEEEIQSLVEDMHALCEERRGGPVLYELIELAKESLTAGNTPHCACMICLEHFLEGEKFTRTQCYHYFHESCLGRYVQHALNKTPDTVPAHTAVADLQRNKLLCPVCREEISYSAACEDVSSTEQVPPFILTSELRAMQQAMSAAYERQRALGGIIDLEAEKNKYLVKEDDVVLMSIPKSDGITMEAESTPGRHEEQDKQPTGRGQTAAPGASRGANGQQERTHRKDTYRSNKYRPDRYNRGNKDNHPKNRTDFKPRSSEGSRNEGAACGINSRLTTSSGNDKPPENTSEDGIVKSSYDSTKQDRPPKKYPDKHSTGYYSTRRGSDSTTRPVSSKRPGNDNRRGYNNRPSSKPNCNTAVGDSDTPEHLEHRRLDVKSDPLHELENNKDEKSFNSNKYEHKSDLRKGPDVEYHKSSYHRQRIFERSQPKTDILTSATEIQSKSEVDGKMVQDNDESHPRHQESRHRRKPHNHQKKENVQHFERNNNQAEKKLTKLPKSNVNDTNIRTVVAVTSDHGASPANLGPPPGLSVQPPPGITDQAYTRTIKPPPGFS</sequence>
<dbReference type="GO" id="GO:0005634">
    <property type="term" value="C:nucleus"/>
    <property type="evidence" value="ECO:0007669"/>
    <property type="project" value="TreeGrafter"/>
</dbReference>
<comment type="caution">
    <text evidence="7">The sequence shown here is derived from an EMBL/GenBank/DDBJ whole genome shotgun (WGS) entry which is preliminary data.</text>
</comment>